<feature type="domain" description="HTH tetR-type" evidence="5">
    <location>
        <begin position="18"/>
        <end position="78"/>
    </location>
</feature>
<dbReference type="GO" id="GO:0000976">
    <property type="term" value="F:transcription cis-regulatory region binding"/>
    <property type="evidence" value="ECO:0007669"/>
    <property type="project" value="TreeGrafter"/>
</dbReference>
<dbReference type="Pfam" id="PF00440">
    <property type="entry name" value="TetR_N"/>
    <property type="match status" value="1"/>
</dbReference>
<accession>A0A9W6W4K0</accession>
<dbReference type="RefSeq" id="WP_285664500.1">
    <property type="nucleotide sequence ID" value="NZ_BSTX01000003.1"/>
</dbReference>
<dbReference type="InterPro" id="IPR050109">
    <property type="entry name" value="HTH-type_TetR-like_transc_reg"/>
</dbReference>
<dbReference type="InterPro" id="IPR025996">
    <property type="entry name" value="MT1864/Rv1816-like_C"/>
</dbReference>
<sequence>MSAETHSAPRTARELARAELTRAIKQSASEQLAEVGPSALSLRAVARALGMASSAVYRYFASRDELLTALIIDAYNSVGEAAEQADAQAKAEGHPPTGRWLAVNRAVRAWALANKHQFELVYGTPVPGYAAPQDTTVAAARMPLTLVGIYNEAHPEFPADRPQPEPGLITETIAELITVPEGRGRLILAWSGLIGVLSFELFGQFNGVVTDYAKYFDYTARATAAELGLG</sequence>
<feature type="DNA-binding region" description="H-T-H motif" evidence="4">
    <location>
        <begin position="41"/>
        <end position="60"/>
    </location>
</feature>
<evidence type="ECO:0000313" key="7">
    <source>
        <dbReference type="Proteomes" id="UP001165079"/>
    </source>
</evidence>
<evidence type="ECO:0000256" key="2">
    <source>
        <dbReference type="ARBA" id="ARBA00023125"/>
    </source>
</evidence>
<dbReference type="SUPFAM" id="SSF46689">
    <property type="entry name" value="Homeodomain-like"/>
    <property type="match status" value="1"/>
</dbReference>
<evidence type="ECO:0000256" key="1">
    <source>
        <dbReference type="ARBA" id="ARBA00023015"/>
    </source>
</evidence>
<dbReference type="InterPro" id="IPR001647">
    <property type="entry name" value="HTH_TetR"/>
</dbReference>
<comment type="caution">
    <text evidence="6">The sequence shown here is derived from an EMBL/GenBank/DDBJ whole genome shotgun (WGS) entry which is preliminary data.</text>
</comment>
<dbReference type="Proteomes" id="UP001165079">
    <property type="component" value="Unassembled WGS sequence"/>
</dbReference>
<reference evidence="6" key="1">
    <citation type="submission" date="2023-03" db="EMBL/GenBank/DDBJ databases">
        <title>Actinorhabdospora filicis NBRC 111898.</title>
        <authorList>
            <person name="Ichikawa N."/>
            <person name="Sato H."/>
            <person name="Tonouchi N."/>
        </authorList>
    </citation>
    <scope>NUCLEOTIDE SEQUENCE</scope>
    <source>
        <strain evidence="6">NBRC 111898</strain>
    </source>
</reference>
<dbReference type="EMBL" id="BSTX01000003">
    <property type="protein sequence ID" value="GLZ79342.1"/>
    <property type="molecule type" value="Genomic_DNA"/>
</dbReference>
<name>A0A9W6W4K0_9ACTN</name>
<dbReference type="SUPFAM" id="SSF48498">
    <property type="entry name" value="Tetracyclin repressor-like, C-terminal domain"/>
    <property type="match status" value="1"/>
</dbReference>
<dbReference type="GO" id="GO:0003700">
    <property type="term" value="F:DNA-binding transcription factor activity"/>
    <property type="evidence" value="ECO:0007669"/>
    <property type="project" value="TreeGrafter"/>
</dbReference>
<dbReference type="PRINTS" id="PR00455">
    <property type="entry name" value="HTHTETR"/>
</dbReference>
<keyword evidence="7" id="KW-1185">Reference proteome</keyword>
<keyword evidence="3" id="KW-0804">Transcription</keyword>
<gene>
    <name evidence="6" type="ORF">Afil01_41490</name>
</gene>
<protein>
    <submittedName>
        <fullName evidence="6">TetR family transcriptional regulator</fullName>
    </submittedName>
</protein>
<evidence type="ECO:0000259" key="5">
    <source>
        <dbReference type="PROSITE" id="PS50977"/>
    </source>
</evidence>
<dbReference type="PANTHER" id="PTHR30055">
    <property type="entry name" value="HTH-TYPE TRANSCRIPTIONAL REGULATOR RUTR"/>
    <property type="match status" value="1"/>
</dbReference>
<dbReference type="Pfam" id="PF13305">
    <property type="entry name" value="TetR_C_33"/>
    <property type="match status" value="1"/>
</dbReference>
<keyword evidence="2 4" id="KW-0238">DNA-binding</keyword>
<evidence type="ECO:0000256" key="4">
    <source>
        <dbReference type="PROSITE-ProRule" id="PRU00335"/>
    </source>
</evidence>
<keyword evidence="1" id="KW-0805">Transcription regulation</keyword>
<dbReference type="InterPro" id="IPR009057">
    <property type="entry name" value="Homeodomain-like_sf"/>
</dbReference>
<dbReference type="Gene3D" id="1.10.357.10">
    <property type="entry name" value="Tetracycline Repressor, domain 2"/>
    <property type="match status" value="1"/>
</dbReference>
<organism evidence="6 7">
    <name type="scientific">Actinorhabdospora filicis</name>
    <dbReference type="NCBI Taxonomy" id="1785913"/>
    <lineage>
        <taxon>Bacteria</taxon>
        <taxon>Bacillati</taxon>
        <taxon>Actinomycetota</taxon>
        <taxon>Actinomycetes</taxon>
        <taxon>Micromonosporales</taxon>
        <taxon>Micromonosporaceae</taxon>
        <taxon>Actinorhabdospora</taxon>
    </lineage>
</organism>
<dbReference type="PANTHER" id="PTHR30055:SF243">
    <property type="entry name" value="HTH-TYPE TRANSCRIPTIONAL REGULATOR RV1816"/>
    <property type="match status" value="1"/>
</dbReference>
<dbReference type="AlphaFoldDB" id="A0A9W6W4K0"/>
<evidence type="ECO:0000256" key="3">
    <source>
        <dbReference type="ARBA" id="ARBA00023163"/>
    </source>
</evidence>
<dbReference type="PROSITE" id="PS50977">
    <property type="entry name" value="HTH_TETR_2"/>
    <property type="match status" value="1"/>
</dbReference>
<evidence type="ECO:0000313" key="6">
    <source>
        <dbReference type="EMBL" id="GLZ79342.1"/>
    </source>
</evidence>
<dbReference type="InterPro" id="IPR036271">
    <property type="entry name" value="Tet_transcr_reg_TetR-rel_C_sf"/>
</dbReference>
<proteinExistence type="predicted"/>